<feature type="region of interest" description="Disordered" evidence="6">
    <location>
        <begin position="102"/>
        <end position="231"/>
    </location>
</feature>
<accession>A0A154PIS8</accession>
<dbReference type="InterPro" id="IPR002343">
    <property type="entry name" value="Hud_Sxl_RNA"/>
</dbReference>
<feature type="compositionally biased region" description="Basic and acidic residues" evidence="6">
    <location>
        <begin position="153"/>
        <end position="163"/>
    </location>
</feature>
<dbReference type="GO" id="GO:0005737">
    <property type="term" value="C:cytoplasm"/>
    <property type="evidence" value="ECO:0007669"/>
    <property type="project" value="UniProtKB-ARBA"/>
</dbReference>
<evidence type="ECO:0000256" key="3">
    <source>
        <dbReference type="ARBA" id="ARBA00022884"/>
    </source>
</evidence>
<dbReference type="PRINTS" id="PR00961">
    <property type="entry name" value="HUDSXLRNA"/>
</dbReference>
<keyword evidence="4" id="KW-0539">Nucleus</keyword>
<dbReference type="GO" id="GO:0005634">
    <property type="term" value="C:nucleus"/>
    <property type="evidence" value="ECO:0007669"/>
    <property type="project" value="UniProtKB-SubCell"/>
</dbReference>
<evidence type="ECO:0000313" key="9">
    <source>
        <dbReference type="Proteomes" id="UP000076502"/>
    </source>
</evidence>
<dbReference type="AlphaFoldDB" id="A0A154PIS8"/>
<keyword evidence="2" id="KW-0677">Repeat</keyword>
<dbReference type="GO" id="GO:0008266">
    <property type="term" value="F:poly(U) RNA binding"/>
    <property type="evidence" value="ECO:0007669"/>
    <property type="project" value="UniProtKB-ARBA"/>
</dbReference>
<dbReference type="InterPro" id="IPR052462">
    <property type="entry name" value="SLIRP/GR-RBP-like"/>
</dbReference>
<reference evidence="8 9" key="1">
    <citation type="submission" date="2015-07" db="EMBL/GenBank/DDBJ databases">
        <title>The genome of Dufourea novaeangliae.</title>
        <authorList>
            <person name="Pan H."/>
            <person name="Kapheim K."/>
        </authorList>
    </citation>
    <scope>NUCLEOTIDE SEQUENCE [LARGE SCALE GENOMIC DNA]</scope>
    <source>
        <strain evidence="8">0120121106</strain>
        <tissue evidence="8">Whole body</tissue>
    </source>
</reference>
<dbReference type="InterPro" id="IPR012677">
    <property type="entry name" value="Nucleotide-bd_a/b_plait_sf"/>
</dbReference>
<dbReference type="Proteomes" id="UP000076502">
    <property type="component" value="Unassembled WGS sequence"/>
</dbReference>
<dbReference type="GO" id="GO:0050686">
    <property type="term" value="P:negative regulation of mRNA processing"/>
    <property type="evidence" value="ECO:0007669"/>
    <property type="project" value="UniProtKB-ARBA"/>
</dbReference>
<dbReference type="PROSITE" id="PS50102">
    <property type="entry name" value="RRM"/>
    <property type="match status" value="2"/>
</dbReference>
<keyword evidence="3 5" id="KW-0694">RNA-binding</keyword>
<protein>
    <submittedName>
        <fullName evidence="8">Protein sex-lethal</fullName>
    </submittedName>
</protein>
<organism evidence="8 9">
    <name type="scientific">Dufourea novaeangliae</name>
    <name type="common">Sweat bee</name>
    <dbReference type="NCBI Taxonomy" id="178035"/>
    <lineage>
        <taxon>Eukaryota</taxon>
        <taxon>Metazoa</taxon>
        <taxon>Ecdysozoa</taxon>
        <taxon>Arthropoda</taxon>
        <taxon>Hexapoda</taxon>
        <taxon>Insecta</taxon>
        <taxon>Pterygota</taxon>
        <taxon>Neoptera</taxon>
        <taxon>Endopterygota</taxon>
        <taxon>Hymenoptera</taxon>
        <taxon>Apocrita</taxon>
        <taxon>Aculeata</taxon>
        <taxon>Apoidea</taxon>
        <taxon>Anthophila</taxon>
        <taxon>Halictidae</taxon>
        <taxon>Rophitinae</taxon>
        <taxon>Dufourea</taxon>
    </lineage>
</organism>
<feature type="compositionally biased region" description="Basic and acidic residues" evidence="6">
    <location>
        <begin position="35"/>
        <end position="60"/>
    </location>
</feature>
<feature type="compositionally biased region" description="Polar residues" evidence="6">
    <location>
        <begin position="183"/>
        <end position="203"/>
    </location>
</feature>
<evidence type="ECO:0000256" key="4">
    <source>
        <dbReference type="ARBA" id="ARBA00023242"/>
    </source>
</evidence>
<dbReference type="GO" id="GO:0003729">
    <property type="term" value="F:mRNA binding"/>
    <property type="evidence" value="ECO:0007669"/>
    <property type="project" value="UniProtKB-ARBA"/>
</dbReference>
<sequence length="559" mass="62103">MRPDSRSVSFTFHREVLNVKNSPEITKNSKNLRRRLQDRFEKDKSNDSYKEKTPKDKQPNDRSWNNITLGNMSADSRRALRSGAEKLSKTISSVRTTFGTISQKFKSSTRRRQRLEEQQSPNSMSKMQTPQTRSRQLLGRTPTKLYSPFGIESPRHAWDKENSETPIHTPQGQPPQQQNFQPVESTQQQNHLVSQQVEHNSVEPSKMTDPREHQQQQSQQHQQNKSNEEPRTNLIINYLPQSMTEKDLYSLFVTIGPVESCRVMKDYKTGYSYGFGFVNYAKAEDAATAINTLNGLQVQNKRLKVSFARPSGEEIKETNLYVTNLPRNITESQIDDIFSKYGNIVQKNILKDKLTGLPRGVAFVRFDKREEAQEAIARLHGTIPEGGSEPLSVKIAEEHGKQKAAYYAGWQAGYNQSRAVHRTRSSPDTPTCCMPANSYSLASVVANPWLALNRLHLQKTCGFNGRFVQCMAVSSIKRITLHGGPPGMGGMGIGSGGGGGGGGPGMLGRAGGFGPRGGGPHGGFLGGSGGPGAMRMEKIHPHRFNPIGMGGGYVQSHFW</sequence>
<evidence type="ECO:0000256" key="1">
    <source>
        <dbReference type="ARBA" id="ARBA00004123"/>
    </source>
</evidence>
<name>A0A154PIS8_DUFNO</name>
<dbReference type="SMART" id="SM00360">
    <property type="entry name" value="RRM"/>
    <property type="match status" value="2"/>
</dbReference>
<dbReference type="OrthoDB" id="75343at2759"/>
<dbReference type="Pfam" id="PF00076">
    <property type="entry name" value="RRM_1"/>
    <property type="match status" value="2"/>
</dbReference>
<feature type="domain" description="RRM" evidence="7">
    <location>
        <begin position="318"/>
        <end position="398"/>
    </location>
</feature>
<dbReference type="InterPro" id="IPR035979">
    <property type="entry name" value="RBD_domain_sf"/>
</dbReference>
<feature type="compositionally biased region" description="Polar residues" evidence="6">
    <location>
        <begin position="61"/>
        <end position="74"/>
    </location>
</feature>
<feature type="region of interest" description="Disordered" evidence="6">
    <location>
        <begin position="494"/>
        <end position="522"/>
    </location>
</feature>
<dbReference type="STRING" id="178035.A0A154PIS8"/>
<keyword evidence="9" id="KW-1185">Reference proteome</keyword>
<evidence type="ECO:0000313" key="8">
    <source>
        <dbReference type="EMBL" id="KZC11394.1"/>
    </source>
</evidence>
<gene>
    <name evidence="8" type="ORF">WN55_02995</name>
</gene>
<feature type="compositionally biased region" description="Low complexity" evidence="6">
    <location>
        <begin position="170"/>
        <end position="182"/>
    </location>
</feature>
<dbReference type="SUPFAM" id="SSF54928">
    <property type="entry name" value="RNA-binding domain, RBD"/>
    <property type="match status" value="1"/>
</dbReference>
<dbReference type="GO" id="GO:0010629">
    <property type="term" value="P:negative regulation of gene expression"/>
    <property type="evidence" value="ECO:0007669"/>
    <property type="project" value="UniProtKB-ARBA"/>
</dbReference>
<evidence type="ECO:0000256" key="5">
    <source>
        <dbReference type="PROSITE-ProRule" id="PRU00176"/>
    </source>
</evidence>
<feature type="region of interest" description="Disordered" evidence="6">
    <location>
        <begin position="23"/>
        <end position="81"/>
    </location>
</feature>
<dbReference type="EMBL" id="KQ434912">
    <property type="protein sequence ID" value="KZC11394.1"/>
    <property type="molecule type" value="Genomic_DNA"/>
</dbReference>
<dbReference type="FunFam" id="3.30.70.330:FF:000205">
    <property type="entry name" value="Sex lethal, isoform B"/>
    <property type="match status" value="1"/>
</dbReference>
<dbReference type="GO" id="GO:0009967">
    <property type="term" value="P:positive regulation of signal transduction"/>
    <property type="evidence" value="ECO:0007669"/>
    <property type="project" value="UniProtKB-ARBA"/>
</dbReference>
<comment type="subcellular location">
    <subcellularLocation>
        <location evidence="1">Nucleus</location>
    </subcellularLocation>
</comment>
<dbReference type="InterPro" id="IPR000504">
    <property type="entry name" value="RRM_dom"/>
</dbReference>
<evidence type="ECO:0000259" key="7">
    <source>
        <dbReference type="PROSITE" id="PS50102"/>
    </source>
</evidence>
<feature type="domain" description="RRM" evidence="7">
    <location>
        <begin position="232"/>
        <end position="310"/>
    </location>
</feature>
<feature type="compositionally biased region" description="Polar residues" evidence="6">
    <location>
        <begin position="118"/>
        <end position="135"/>
    </location>
</feature>
<proteinExistence type="predicted"/>
<evidence type="ECO:0000256" key="2">
    <source>
        <dbReference type="ARBA" id="ARBA00022737"/>
    </source>
</evidence>
<dbReference type="Gene3D" id="3.30.70.330">
    <property type="match status" value="2"/>
</dbReference>
<dbReference type="PANTHER" id="PTHR48027">
    <property type="entry name" value="HETEROGENEOUS NUCLEAR RIBONUCLEOPROTEIN 87F-RELATED"/>
    <property type="match status" value="1"/>
</dbReference>
<dbReference type="FunFam" id="3.30.70.330:FF:000383">
    <property type="entry name" value="Sex lethal, isoform D"/>
    <property type="match status" value="1"/>
</dbReference>
<dbReference type="GO" id="GO:1990904">
    <property type="term" value="C:ribonucleoprotein complex"/>
    <property type="evidence" value="ECO:0007669"/>
    <property type="project" value="InterPro"/>
</dbReference>
<evidence type="ECO:0000256" key="6">
    <source>
        <dbReference type="SAM" id="MobiDB-lite"/>
    </source>
</evidence>